<proteinExistence type="predicted"/>
<keyword evidence="1" id="KW-0812">Transmembrane</keyword>
<evidence type="ECO:0000256" key="1">
    <source>
        <dbReference type="SAM" id="Phobius"/>
    </source>
</evidence>
<gene>
    <name evidence="2" type="ORF">NM203_16560</name>
</gene>
<name>A0ABT1M4S2_9MYCO</name>
<accession>A0ABT1M4S2</accession>
<reference evidence="2 3" key="1">
    <citation type="submission" date="2022-06" db="EMBL/GenBank/DDBJ databases">
        <title>Mycolicibacterium sp. CAU 1645 isolated from seawater.</title>
        <authorList>
            <person name="Kim W."/>
        </authorList>
    </citation>
    <scope>NUCLEOTIDE SEQUENCE [LARGE SCALE GENOMIC DNA]</scope>
    <source>
        <strain evidence="2 3">CAU 1645</strain>
    </source>
</reference>
<evidence type="ECO:0008006" key="4">
    <source>
        <dbReference type="Google" id="ProtNLM"/>
    </source>
</evidence>
<keyword evidence="3" id="KW-1185">Reference proteome</keyword>
<protein>
    <recommendedName>
        <fullName evidence="4">Capsular polysaccharide biosynthesis protein</fullName>
    </recommendedName>
</protein>
<dbReference type="Proteomes" id="UP001651690">
    <property type="component" value="Unassembled WGS sequence"/>
</dbReference>
<evidence type="ECO:0000313" key="2">
    <source>
        <dbReference type="EMBL" id="MCP9273802.1"/>
    </source>
</evidence>
<keyword evidence="1" id="KW-1133">Transmembrane helix</keyword>
<dbReference type="PANTHER" id="PTHR32309:SF13">
    <property type="entry name" value="FERRIC ENTEROBACTIN TRANSPORT PROTEIN FEPE"/>
    <property type="match status" value="1"/>
</dbReference>
<dbReference type="InterPro" id="IPR050445">
    <property type="entry name" value="Bact_polysacc_biosynth/exp"/>
</dbReference>
<keyword evidence="1" id="KW-0472">Membrane</keyword>
<sequence>MRVPVGAPKLRDYALIAARWSIVLAIATVLSGVVGWVSWLTMTPTYQSHTRVMVTSPGAATSFDAFYGQLNSVSRILTYQTLARSTQVTSPTIEQLGLTDSTGALAGRIIVPPTSSPVFDVIVTGSDPTQTQEVAQAVTVNLVALTRQMATVDGGGAELMQIDQASPPKRVGSMWSTILQGAALGLGLSVVLVIGYVLVRGRVLGRGQLDRIVAEPIAPTPA</sequence>
<feature type="transmembrane region" description="Helical" evidence="1">
    <location>
        <begin position="20"/>
        <end position="39"/>
    </location>
</feature>
<dbReference type="PANTHER" id="PTHR32309">
    <property type="entry name" value="TYROSINE-PROTEIN KINASE"/>
    <property type="match status" value="1"/>
</dbReference>
<feature type="transmembrane region" description="Helical" evidence="1">
    <location>
        <begin position="178"/>
        <end position="199"/>
    </location>
</feature>
<dbReference type="RefSeq" id="WP_255061108.1">
    <property type="nucleotide sequence ID" value="NZ_JANDBD010000006.1"/>
</dbReference>
<organism evidence="2 3">
    <name type="scientific">Mycolicibacterium arenosum</name>
    <dbReference type="NCBI Taxonomy" id="2952157"/>
    <lineage>
        <taxon>Bacteria</taxon>
        <taxon>Bacillati</taxon>
        <taxon>Actinomycetota</taxon>
        <taxon>Actinomycetes</taxon>
        <taxon>Mycobacteriales</taxon>
        <taxon>Mycobacteriaceae</taxon>
        <taxon>Mycolicibacterium</taxon>
    </lineage>
</organism>
<dbReference type="EMBL" id="JANDBD010000006">
    <property type="protein sequence ID" value="MCP9273802.1"/>
    <property type="molecule type" value="Genomic_DNA"/>
</dbReference>
<comment type="caution">
    <text evidence="2">The sequence shown here is derived from an EMBL/GenBank/DDBJ whole genome shotgun (WGS) entry which is preliminary data.</text>
</comment>
<evidence type="ECO:0000313" key="3">
    <source>
        <dbReference type="Proteomes" id="UP001651690"/>
    </source>
</evidence>